<proteinExistence type="predicted"/>
<dbReference type="PANTHER" id="PTHR21228:SF4">
    <property type="entry name" value="FAS-ACTIVATED SERINE_THREONINE KINASE"/>
    <property type="match status" value="1"/>
</dbReference>
<feature type="domain" description="RAP" evidence="3">
    <location>
        <begin position="420"/>
        <end position="458"/>
    </location>
</feature>
<comment type="caution">
    <text evidence="4">The sequence shown here is derived from an EMBL/GenBank/DDBJ whole genome shotgun (WGS) entry which is preliminary data.</text>
</comment>
<reference evidence="4 5" key="1">
    <citation type="submission" date="2019-09" db="EMBL/GenBank/DDBJ databases">
        <title>Bird 10,000 Genomes (B10K) Project - Family phase.</title>
        <authorList>
            <person name="Zhang G."/>
        </authorList>
    </citation>
    <scope>NUCLEOTIDE SEQUENCE [LARGE SCALE GENOMIC DNA]</scope>
    <source>
        <strain evidence="4">B10K-DU-007-42</strain>
        <tissue evidence="4">Muscle</tissue>
    </source>
</reference>
<dbReference type="InterPro" id="IPR010622">
    <property type="entry name" value="FAST_Leu-rich"/>
</dbReference>
<dbReference type="GO" id="GO:0003723">
    <property type="term" value="F:RNA binding"/>
    <property type="evidence" value="ECO:0007669"/>
    <property type="project" value="TreeGrafter"/>
</dbReference>
<feature type="non-terminal residue" evidence="4">
    <location>
        <position position="458"/>
    </location>
</feature>
<gene>
    <name evidence="4" type="primary">Fastk</name>
    <name evidence="4" type="ORF">SPITYR_R04312</name>
</gene>
<dbReference type="Pfam" id="PF06743">
    <property type="entry name" value="FAST_1"/>
    <property type="match status" value="1"/>
</dbReference>
<dbReference type="GO" id="GO:0035770">
    <property type="term" value="C:ribonucleoprotein granule"/>
    <property type="evidence" value="ECO:0007669"/>
    <property type="project" value="TreeGrafter"/>
</dbReference>
<feature type="non-terminal residue" evidence="4">
    <location>
        <position position="1"/>
    </location>
</feature>
<keyword evidence="5" id="KW-1185">Reference proteome</keyword>
<keyword evidence="4" id="KW-0808">Transferase</keyword>
<dbReference type="Proteomes" id="UP000519115">
    <property type="component" value="Unassembled WGS sequence"/>
</dbReference>
<evidence type="ECO:0000256" key="1">
    <source>
        <dbReference type="ARBA" id="ARBA00004173"/>
    </source>
</evidence>
<evidence type="ECO:0000313" key="5">
    <source>
        <dbReference type="Proteomes" id="UP000519115"/>
    </source>
</evidence>
<dbReference type="Pfam" id="PF08373">
    <property type="entry name" value="RAP"/>
    <property type="match status" value="1"/>
</dbReference>
<sequence>MKRLIERSRSVGEVLRWVTQNPSKVSASHYPIALHKLGQLLQQQQQGQATVNGESRGPGQMLEQPEFQTLCQAIISGCSKFDNFSIVNCLYAAAALGLPGESPLVRVLEDESRSRLGRFNQKDVSMVFSSEANNKALEAIFSSQLFYENRQERFIRSMAEWLPRKAENLTPYTMALIAKYVARHRLREPRLLDTIANFLLKRGEQLDSKVIQKLVFPFSRMNYRPSNHSELFPKLEAILEQKAGSSPLATVNILMSMFQLSHFPQSVLHQVFSPAFITNVMSSPYALIVRRYLSLLDAAVELEFRDYSGPRLDPRYRVLMFEHALTADEANRKYSYKGLVAEALRQLVGEECYRQDEVLPPGYCTDFLLWINRSGTVLPLSRVPAASKAPPAHTTTSPAAISLRSSVLALTSDLQDFAPVVLSVNDKWHYCQNSDILVGSRAMRDRHLRLLGYCLVQV</sequence>
<comment type="subcellular location">
    <subcellularLocation>
        <location evidence="1">Mitochondrion</location>
    </subcellularLocation>
</comment>
<dbReference type="InterPro" id="IPR013579">
    <property type="entry name" value="FAST_2"/>
</dbReference>
<dbReference type="GO" id="GO:0005759">
    <property type="term" value="C:mitochondrial matrix"/>
    <property type="evidence" value="ECO:0007669"/>
    <property type="project" value="TreeGrafter"/>
</dbReference>
<name>A0A7L0CJY0_9AVES</name>
<dbReference type="GO" id="GO:0000963">
    <property type="term" value="P:mitochondrial RNA processing"/>
    <property type="evidence" value="ECO:0007669"/>
    <property type="project" value="TreeGrafter"/>
</dbReference>
<dbReference type="EMBL" id="VXAF01001079">
    <property type="protein sequence ID" value="NXJ57089.1"/>
    <property type="molecule type" value="Genomic_DNA"/>
</dbReference>
<dbReference type="PROSITE" id="PS51286">
    <property type="entry name" value="RAP"/>
    <property type="match status" value="1"/>
</dbReference>
<evidence type="ECO:0000256" key="2">
    <source>
        <dbReference type="ARBA" id="ARBA00023128"/>
    </source>
</evidence>
<dbReference type="InterPro" id="IPR013584">
    <property type="entry name" value="RAP"/>
</dbReference>
<protein>
    <submittedName>
        <fullName evidence="4">FASTK kinase</fullName>
    </submittedName>
</protein>
<dbReference type="PANTHER" id="PTHR21228">
    <property type="entry name" value="FAST LEU-RICH DOMAIN-CONTAINING"/>
    <property type="match status" value="1"/>
</dbReference>
<evidence type="ECO:0000259" key="3">
    <source>
        <dbReference type="PROSITE" id="PS51286"/>
    </source>
</evidence>
<organism evidence="4 5">
    <name type="scientific">Spizaetus tyrannus</name>
    <name type="common">black hawk-eagle</name>
    <dbReference type="NCBI Taxonomy" id="252798"/>
    <lineage>
        <taxon>Eukaryota</taxon>
        <taxon>Metazoa</taxon>
        <taxon>Chordata</taxon>
        <taxon>Craniata</taxon>
        <taxon>Vertebrata</taxon>
        <taxon>Euteleostomi</taxon>
        <taxon>Archelosauria</taxon>
        <taxon>Archosauria</taxon>
        <taxon>Dinosauria</taxon>
        <taxon>Saurischia</taxon>
        <taxon>Theropoda</taxon>
        <taxon>Coelurosauria</taxon>
        <taxon>Aves</taxon>
        <taxon>Neognathae</taxon>
        <taxon>Neoaves</taxon>
        <taxon>Telluraves</taxon>
        <taxon>Accipitrimorphae</taxon>
        <taxon>Accipitriformes</taxon>
        <taxon>Accipitridae</taxon>
        <taxon>Accipitrinae</taxon>
        <taxon>Spizaetus</taxon>
    </lineage>
</organism>
<dbReference type="Pfam" id="PF08368">
    <property type="entry name" value="FAST_2"/>
    <property type="match status" value="1"/>
</dbReference>
<accession>A0A7L0CJY0</accession>
<keyword evidence="2" id="KW-0496">Mitochondrion</keyword>
<dbReference type="AlphaFoldDB" id="A0A7L0CJY0"/>
<dbReference type="InterPro" id="IPR050870">
    <property type="entry name" value="FAST_kinase"/>
</dbReference>
<keyword evidence="4" id="KW-0418">Kinase</keyword>
<dbReference type="GO" id="GO:0016301">
    <property type="term" value="F:kinase activity"/>
    <property type="evidence" value="ECO:0007669"/>
    <property type="project" value="UniProtKB-KW"/>
</dbReference>
<dbReference type="GO" id="GO:0044528">
    <property type="term" value="P:regulation of mitochondrial mRNA stability"/>
    <property type="evidence" value="ECO:0007669"/>
    <property type="project" value="InterPro"/>
</dbReference>
<evidence type="ECO:0000313" key="4">
    <source>
        <dbReference type="EMBL" id="NXJ57089.1"/>
    </source>
</evidence>